<dbReference type="GeneID" id="85310233"/>
<keyword evidence="3" id="KW-1185">Reference proteome</keyword>
<proteinExistence type="predicted"/>
<gene>
    <name evidence="2" type="ORF">QBC33DRAFT_528300</name>
</gene>
<feature type="transmembrane region" description="Helical" evidence="1">
    <location>
        <begin position="7"/>
        <end position="30"/>
    </location>
</feature>
<reference evidence="2" key="1">
    <citation type="submission" date="2023-06" db="EMBL/GenBank/DDBJ databases">
        <title>Genome-scale phylogeny and comparative genomics of the fungal order Sordariales.</title>
        <authorList>
            <consortium name="Lawrence Berkeley National Laboratory"/>
            <person name="Hensen N."/>
            <person name="Bonometti L."/>
            <person name="Westerberg I."/>
            <person name="Brannstrom I.O."/>
            <person name="Guillou S."/>
            <person name="Cros-Aarteil S."/>
            <person name="Calhoun S."/>
            <person name="Haridas S."/>
            <person name="Kuo A."/>
            <person name="Mondo S."/>
            <person name="Pangilinan J."/>
            <person name="Riley R."/>
            <person name="Labutti K."/>
            <person name="Andreopoulos B."/>
            <person name="Lipzen A."/>
            <person name="Chen C."/>
            <person name="Yanf M."/>
            <person name="Daum C."/>
            <person name="Ng V."/>
            <person name="Clum A."/>
            <person name="Steindorff A."/>
            <person name="Ohm R."/>
            <person name="Martin F."/>
            <person name="Silar P."/>
            <person name="Natvig D."/>
            <person name="Lalanne C."/>
            <person name="Gautier V."/>
            <person name="Ament-Velasquez S.L."/>
            <person name="Kruys A."/>
            <person name="Hutchinson M.I."/>
            <person name="Powell A.J."/>
            <person name="Barry K."/>
            <person name="Miller A.N."/>
            <person name="Grigoriev I.V."/>
            <person name="Debuchy R."/>
            <person name="Gladieux P."/>
            <person name="Thoren M.H."/>
            <person name="Johannesson H."/>
        </authorList>
    </citation>
    <scope>NUCLEOTIDE SEQUENCE</scope>
    <source>
        <strain evidence="2">8032-3</strain>
    </source>
</reference>
<dbReference type="EMBL" id="MU839000">
    <property type="protein sequence ID" value="KAK1770516.1"/>
    <property type="molecule type" value="Genomic_DNA"/>
</dbReference>
<sequence length="84" mass="9620">MYSGASLYVHTCLSVTLSLLSTHPLSIVWYSQIGEREVKLHLEILHPLTLSFYGYVGKVCSMCGTLRKRSSRVMNWREIETSVR</sequence>
<keyword evidence="1" id="KW-1133">Transmembrane helix</keyword>
<feature type="transmembrane region" description="Helical" evidence="1">
    <location>
        <begin position="50"/>
        <end position="67"/>
    </location>
</feature>
<protein>
    <submittedName>
        <fullName evidence="2">Uncharacterized protein</fullName>
    </submittedName>
</protein>
<evidence type="ECO:0000313" key="2">
    <source>
        <dbReference type="EMBL" id="KAK1770516.1"/>
    </source>
</evidence>
<organism evidence="2 3">
    <name type="scientific">Phialemonium atrogriseum</name>
    <dbReference type="NCBI Taxonomy" id="1093897"/>
    <lineage>
        <taxon>Eukaryota</taxon>
        <taxon>Fungi</taxon>
        <taxon>Dikarya</taxon>
        <taxon>Ascomycota</taxon>
        <taxon>Pezizomycotina</taxon>
        <taxon>Sordariomycetes</taxon>
        <taxon>Sordariomycetidae</taxon>
        <taxon>Cephalothecales</taxon>
        <taxon>Cephalothecaceae</taxon>
        <taxon>Phialemonium</taxon>
    </lineage>
</organism>
<name>A0AAJ0FJD3_9PEZI</name>
<dbReference type="RefSeq" id="XP_060286729.1">
    <property type="nucleotide sequence ID" value="XM_060427046.1"/>
</dbReference>
<evidence type="ECO:0000256" key="1">
    <source>
        <dbReference type="SAM" id="Phobius"/>
    </source>
</evidence>
<comment type="caution">
    <text evidence="2">The sequence shown here is derived from an EMBL/GenBank/DDBJ whole genome shotgun (WGS) entry which is preliminary data.</text>
</comment>
<accession>A0AAJ0FJD3</accession>
<keyword evidence="1" id="KW-0812">Transmembrane</keyword>
<dbReference type="AlphaFoldDB" id="A0AAJ0FJD3"/>
<dbReference type="Proteomes" id="UP001244011">
    <property type="component" value="Unassembled WGS sequence"/>
</dbReference>
<keyword evidence="1" id="KW-0472">Membrane</keyword>
<evidence type="ECO:0000313" key="3">
    <source>
        <dbReference type="Proteomes" id="UP001244011"/>
    </source>
</evidence>